<evidence type="ECO:0000313" key="3">
    <source>
        <dbReference type="Proteomes" id="UP000468531"/>
    </source>
</evidence>
<dbReference type="Pfam" id="PF14399">
    <property type="entry name" value="BtrH_N"/>
    <property type="match status" value="1"/>
</dbReference>
<keyword evidence="3" id="KW-1185">Reference proteome</keyword>
<dbReference type="EMBL" id="VKHP01000086">
    <property type="protein sequence ID" value="NEU98276.1"/>
    <property type="molecule type" value="Genomic_DNA"/>
</dbReference>
<reference evidence="2 3" key="1">
    <citation type="journal article" date="2020" name="Arch. Microbiol.">
        <title>Bradyrhizobium uaiense sp. nov., a new highly efficient cowpea symbiont.</title>
        <authorList>
            <person name="Cabral Michel D."/>
            <person name="Azarias Guimaraes A."/>
            <person name="Martins da Costa E."/>
            <person name="Soares de Carvalho T."/>
            <person name="Balsanelli E."/>
            <person name="Willems A."/>
            <person name="Maltempi de Souza E."/>
            <person name="de Souza Moreira F.M."/>
        </authorList>
    </citation>
    <scope>NUCLEOTIDE SEQUENCE [LARGE SCALE GENOMIC DNA]</scope>
    <source>
        <strain evidence="2 3">UFLA 03-164</strain>
    </source>
</reference>
<organism evidence="2 3">
    <name type="scientific">Bradyrhizobium uaiense</name>
    <dbReference type="NCBI Taxonomy" id="2594946"/>
    <lineage>
        <taxon>Bacteria</taxon>
        <taxon>Pseudomonadati</taxon>
        <taxon>Pseudomonadota</taxon>
        <taxon>Alphaproteobacteria</taxon>
        <taxon>Hyphomicrobiales</taxon>
        <taxon>Nitrobacteraceae</taxon>
        <taxon>Bradyrhizobium</taxon>
    </lineage>
</organism>
<dbReference type="Proteomes" id="UP000468531">
    <property type="component" value="Unassembled WGS sequence"/>
</dbReference>
<dbReference type="AlphaFoldDB" id="A0A6P1BIB0"/>
<feature type="domain" description="Butirosin biosynthesis protein H N-terminal" evidence="1">
    <location>
        <begin position="29"/>
        <end position="135"/>
    </location>
</feature>
<gene>
    <name evidence="2" type="ORF">FNJ47_21220</name>
</gene>
<sequence length="340" mass="37109">MLDRVVPILVPSALANLQTILDDLLGVPSAFMLASVWSFNRFDPERAAIAEFDLPSGWPLVAERVAAFAGVELVASESDPTDLAYQRLELGQPVVLAVDSHELPYRPAYRKVHSARTVVASRIDRTAGTVDVIDPWLPAYAGPLPIAALDRARQSDVPEDHILEPLYAGIALKRRWWTLALSAVAPSYALDGASAAVAALAHEAARTSSADGLEQFRAAVTGARASSSREKRVRRAAALHLRAEIGMRAHVLALLRRTAQLMGDSLFAAETEYWALHLGALGFARDVLIKSIGFDRPEYAPIVDRALREAHRREQRFINFICEFCPLEHGFGSGTKEASC</sequence>
<dbReference type="RefSeq" id="WP_163156431.1">
    <property type="nucleotide sequence ID" value="NZ_VKHP01000086.1"/>
</dbReference>
<protein>
    <recommendedName>
        <fullName evidence="1">Butirosin biosynthesis protein H N-terminal domain-containing protein</fullName>
    </recommendedName>
</protein>
<name>A0A6P1BIB0_9BRAD</name>
<dbReference type="InterPro" id="IPR026935">
    <property type="entry name" value="BtrH_N"/>
</dbReference>
<comment type="caution">
    <text evidence="2">The sequence shown here is derived from an EMBL/GenBank/DDBJ whole genome shotgun (WGS) entry which is preliminary data.</text>
</comment>
<accession>A0A6P1BIB0</accession>
<evidence type="ECO:0000259" key="1">
    <source>
        <dbReference type="Pfam" id="PF14399"/>
    </source>
</evidence>
<proteinExistence type="predicted"/>
<evidence type="ECO:0000313" key="2">
    <source>
        <dbReference type="EMBL" id="NEU98276.1"/>
    </source>
</evidence>